<feature type="transmembrane region" description="Helical" evidence="10">
    <location>
        <begin position="21"/>
        <end position="42"/>
    </location>
</feature>
<keyword evidence="7 10" id="KW-1133">Transmembrane helix</keyword>
<keyword evidence="8 10" id="KW-0472">Membrane</keyword>
<dbReference type="PANTHER" id="PTHR19229:SF250">
    <property type="entry name" value="ABC TRANSPORTER DOMAIN-CONTAINING PROTEIN-RELATED"/>
    <property type="match status" value="1"/>
</dbReference>
<evidence type="ECO:0000256" key="7">
    <source>
        <dbReference type="ARBA" id="ARBA00022989"/>
    </source>
</evidence>
<dbReference type="OMA" id="WEKMYNT"/>
<dbReference type="InterPro" id="IPR003439">
    <property type="entry name" value="ABC_transporter-like_ATP-bd"/>
</dbReference>
<dbReference type="InterPro" id="IPR017871">
    <property type="entry name" value="ABC_transporter-like_CS"/>
</dbReference>
<evidence type="ECO:0000256" key="10">
    <source>
        <dbReference type="SAM" id="Phobius"/>
    </source>
</evidence>
<evidence type="ECO:0000256" key="4">
    <source>
        <dbReference type="ARBA" id="ARBA00022737"/>
    </source>
</evidence>
<evidence type="ECO:0000259" key="11">
    <source>
        <dbReference type="PROSITE" id="PS50893"/>
    </source>
</evidence>
<evidence type="ECO:0000256" key="8">
    <source>
        <dbReference type="ARBA" id="ARBA00023136"/>
    </source>
</evidence>
<feature type="compositionally biased region" description="Polar residues" evidence="9">
    <location>
        <begin position="783"/>
        <end position="803"/>
    </location>
</feature>
<feature type="transmembrane region" description="Helical" evidence="10">
    <location>
        <begin position="248"/>
        <end position="278"/>
    </location>
</feature>
<feature type="transmembrane region" description="Helical" evidence="10">
    <location>
        <begin position="912"/>
        <end position="931"/>
    </location>
</feature>
<dbReference type="CDD" id="cd03263">
    <property type="entry name" value="ABC_subfamily_A"/>
    <property type="match status" value="2"/>
</dbReference>
<feature type="transmembrane region" description="Helical" evidence="10">
    <location>
        <begin position="1306"/>
        <end position="1324"/>
    </location>
</feature>
<dbReference type="Gene3D" id="3.40.50.300">
    <property type="entry name" value="P-loop containing nucleotide triphosphate hydrolases"/>
    <property type="match status" value="2"/>
</dbReference>
<dbReference type="GO" id="GO:0016887">
    <property type="term" value="F:ATP hydrolysis activity"/>
    <property type="evidence" value="ECO:0007669"/>
    <property type="project" value="InterPro"/>
</dbReference>
<keyword evidence="5" id="KW-0547">Nucleotide-binding</keyword>
<dbReference type="InterPro" id="IPR013525">
    <property type="entry name" value="ABC2_TM"/>
</dbReference>
<dbReference type="RefSeq" id="XP_055898226.1">
    <property type="nucleotide sequence ID" value="XM_056042251.1"/>
</dbReference>
<evidence type="ECO:0000256" key="3">
    <source>
        <dbReference type="ARBA" id="ARBA00022692"/>
    </source>
</evidence>
<feature type="compositionally biased region" description="Basic and acidic residues" evidence="9">
    <location>
        <begin position="828"/>
        <end position="843"/>
    </location>
</feature>
<keyword evidence="3 10" id="KW-0812">Transmembrane</keyword>
<dbReference type="Pfam" id="PF23321">
    <property type="entry name" value="R1_ABCA1"/>
    <property type="match status" value="1"/>
</dbReference>
<dbReference type="GO" id="GO:0005524">
    <property type="term" value="F:ATP binding"/>
    <property type="evidence" value="ECO:0007669"/>
    <property type="project" value="UniProtKB-KW"/>
</dbReference>
<feature type="transmembrane region" description="Helical" evidence="10">
    <location>
        <begin position="1084"/>
        <end position="1105"/>
    </location>
</feature>
<feature type="transmembrane region" description="Helical" evidence="10">
    <location>
        <begin position="388"/>
        <end position="411"/>
    </location>
</feature>
<accession>A0A9W3BFK8</accession>
<keyword evidence="6" id="KW-0067">ATP-binding</keyword>
<feature type="domain" description="ABC transporter" evidence="11">
    <location>
        <begin position="466"/>
        <end position="696"/>
    </location>
</feature>
<keyword evidence="4" id="KW-0677">Repeat</keyword>
<dbReference type="FunFam" id="3.40.50.300:FF:000298">
    <property type="entry name" value="ATP-binding cassette sub-family A member 12"/>
    <property type="match status" value="1"/>
</dbReference>
<dbReference type="InterPro" id="IPR003593">
    <property type="entry name" value="AAA+_ATPase"/>
</dbReference>
<feature type="transmembrane region" description="Helical" evidence="10">
    <location>
        <begin position="1125"/>
        <end position="1151"/>
    </location>
</feature>
<dbReference type="GeneID" id="106072029"/>
<sequence>MLIVHLKAILWKNSIVLRRNVLSTLLQIGLPLILIFMTFTAFHEKEENLTSALERLRMPVDVTDISACPLTYEPFSSPALAELFGIGYKKKDLEIVPNNYTLNKTDSWDQCIVDRVIFHIDKTAREIPKNLVFQVATSTEYSTEEIYGSHEDLYRVPLMQYVVTKNFIRYWKIRTSSGPSSYTNFHTMNMHSKITASAKRLGSVDQLNKYFSILFFSIFVCSLGYIVEEKETKIKESMKLMGLSTFTFWLSWFMTYLLVGMVIILAFTVLCSVGFYGAGKILYSNPVMTAGFMTLYLANVISFSFLLSCFVNRARDSTMYSATVFIAMNYGSPIVSQFLSDRFSSLVAGSLLFQFGNNYFREIFFKLEMRDVGLSFSKMFAYEDFPHVSLFDTSIMMTLNMLFHFFLIWYMENVFPGEYGIPRPYYFFLTNSYWCPSITLGENIPELPKTDERLFEPTNPNLKAGIKIRGLVKVFNGKMAVGGVNLDIYEDQMTVLLGHNGAGKTTTINMITGFLKPSKGTVILNGYDVSQNLIQARESVGLCPQHDILFPRLTCKEHLIFYSKLRNQYRGIGEENEAVDLLNAVGIKDKMFTHSRFLSGGQKRKLSCACAFIGSTKTIFLDEPSSGLDPSARRELWEFLQAFKKGRIILLTTHYMDEADVLGDRIVIMAEGVVKCCGSSNFLKRIYGTGYQLSIEKRSGCSVSAVTSKIRVHIDDAELTKENNQEIFYILPEDKVPRFSQMLSDLERSQRDLKIANFGLTATTMEDVFVRVGQGFEPKSFTNRATVTNLTPDESSISPTSSKDLTRQRAHSLKSNRRKAPDNVSRNNAEDFEREKSSVEETPKSSISQHESDSKNTGDAQEKSRARPSVPAGASDQLFDKMSSFQKLRPSTLFMQQIRAIFIKKFLLCRHAWLMSLVLITLPVALTSLGIKYDLSTKTIIPKDLNFTLDRFPTDLKFLHFYENGSDDTISRQYKALYDKKYGTVLQFPLNKVTQFSKQVREALANVDAEEYTQKYLFGIAETRNTSGLIVLYQQTAVHAKSIAVQLALNAWVQQTLGSEYSVQSGVHYVPSWTASNLIKKLQIATTFCLGFSMALIPVMFIYPLTVERAIGAKHLQSLSGISPLAYWMGTFAFDMIMYLLTISLMILAFLINPHVYIDDNRWMLTTFVLVVYGLAIFPYLYAVQFIFKSPTVASTTLLLLAIFVGVIISLIMSIVRTVMIMSDFVYFIHLVFVALSPSYSLNSIFFMYILISIASLTTTPNQTFTDYLKLQVGNLVLYSNLLDLAAVALVSVVALIIIEFRFDRFLWYSIMSVVPCSCKTIVFNKRQEDEDVIKERMVIKATPKANLLRDNALVLQDLHKCYLTSHCTRRFIAVDSTSIGVLHKDCLGLLGQNGAGKSTTFKMITGDEMITSGCVFAEGLSVKTRLKDVQSMMGYCPQHDALHDLLTGVETLHLYGRIRGVPPSDLKSVVQAVIDFITLSPHENKQTKTYSGGNKRKLSVGICIIGNPRLIMLDEPTAGMDPMARRKLWEVLHMIRASGKTLVLTSHSMEECEALCTRIAIMVQGVVLCLGSLQHLKSKYGQGYTVILHAARDTSDRVESLREAKNHVLNTLVNSTIFSEHDAYVDIHVPVENPLSHIFDTLQNAKERYRFEHYTVQQTSLEQIFLRLMTMETVLEEVVVK</sequence>
<evidence type="ECO:0000256" key="9">
    <source>
        <dbReference type="SAM" id="MobiDB-lite"/>
    </source>
</evidence>
<protein>
    <submittedName>
        <fullName evidence="13">Phospholipid-transporting ATPase ABCA3-like isoform X1</fullName>
    </submittedName>
</protein>
<feature type="region of interest" description="Disordered" evidence="9">
    <location>
        <begin position="783"/>
        <end position="875"/>
    </location>
</feature>
<dbReference type="InterPro" id="IPR026082">
    <property type="entry name" value="ABCA"/>
</dbReference>
<evidence type="ECO:0000256" key="2">
    <source>
        <dbReference type="ARBA" id="ARBA00022448"/>
    </source>
</evidence>
<organism evidence="12 13">
    <name type="scientific">Biomphalaria glabrata</name>
    <name type="common">Bloodfluke planorb</name>
    <name type="synonym">Freshwater snail</name>
    <dbReference type="NCBI Taxonomy" id="6526"/>
    <lineage>
        <taxon>Eukaryota</taxon>
        <taxon>Metazoa</taxon>
        <taxon>Spiralia</taxon>
        <taxon>Lophotrochozoa</taxon>
        <taxon>Mollusca</taxon>
        <taxon>Gastropoda</taxon>
        <taxon>Heterobranchia</taxon>
        <taxon>Euthyneura</taxon>
        <taxon>Panpulmonata</taxon>
        <taxon>Hygrophila</taxon>
        <taxon>Lymnaeoidea</taxon>
        <taxon>Planorbidae</taxon>
        <taxon>Biomphalaria</taxon>
    </lineage>
</organism>
<dbReference type="Pfam" id="PF00005">
    <property type="entry name" value="ABC_tran"/>
    <property type="match status" value="2"/>
</dbReference>
<proteinExistence type="predicted"/>
<evidence type="ECO:0000256" key="6">
    <source>
        <dbReference type="ARBA" id="ARBA00022840"/>
    </source>
</evidence>
<feature type="transmembrane region" description="Helical" evidence="10">
    <location>
        <begin position="1163"/>
        <end position="1182"/>
    </location>
</feature>
<dbReference type="GO" id="GO:0016020">
    <property type="term" value="C:membrane"/>
    <property type="evidence" value="ECO:0007669"/>
    <property type="project" value="UniProtKB-SubCell"/>
</dbReference>
<gene>
    <name evidence="13" type="primary">LOC106072029</name>
</gene>
<evidence type="ECO:0000313" key="12">
    <source>
        <dbReference type="Proteomes" id="UP001165740"/>
    </source>
</evidence>
<dbReference type="InterPro" id="IPR056264">
    <property type="entry name" value="R2_ABCA1-4-like"/>
</dbReference>
<feature type="transmembrane region" description="Helical" evidence="10">
    <location>
        <begin position="1194"/>
        <end position="1216"/>
    </location>
</feature>
<dbReference type="Proteomes" id="UP001165740">
    <property type="component" value="Chromosome 9"/>
</dbReference>
<keyword evidence="2" id="KW-0813">Transport</keyword>
<dbReference type="PANTHER" id="PTHR19229">
    <property type="entry name" value="ATP-BINDING CASSETTE TRANSPORTER SUBFAMILY A ABCA"/>
    <property type="match status" value="1"/>
</dbReference>
<feature type="domain" description="ABC transporter" evidence="11">
    <location>
        <begin position="1354"/>
        <end position="1590"/>
    </location>
</feature>
<dbReference type="SUPFAM" id="SSF52540">
    <property type="entry name" value="P-loop containing nucleoside triphosphate hydrolases"/>
    <property type="match status" value="2"/>
</dbReference>
<dbReference type="PROSITE" id="PS50893">
    <property type="entry name" value="ABC_TRANSPORTER_2"/>
    <property type="match status" value="2"/>
</dbReference>
<name>A0A9W3BFK8_BIOGL</name>
<dbReference type="SMART" id="SM00382">
    <property type="entry name" value="AAA"/>
    <property type="match status" value="2"/>
</dbReference>
<evidence type="ECO:0000313" key="13">
    <source>
        <dbReference type="RefSeq" id="XP_055898226.1"/>
    </source>
</evidence>
<reference evidence="13" key="1">
    <citation type="submission" date="2025-08" db="UniProtKB">
        <authorList>
            <consortium name="RefSeq"/>
        </authorList>
    </citation>
    <scope>IDENTIFICATION</scope>
</reference>
<feature type="compositionally biased region" description="Basic and acidic residues" evidence="9">
    <location>
        <begin position="850"/>
        <end position="865"/>
    </location>
</feature>
<dbReference type="OrthoDB" id="77006at2759"/>
<evidence type="ECO:0000256" key="5">
    <source>
        <dbReference type="ARBA" id="ARBA00022741"/>
    </source>
</evidence>
<keyword evidence="12" id="KW-1185">Reference proteome</keyword>
<dbReference type="GO" id="GO:0140359">
    <property type="term" value="F:ABC-type transporter activity"/>
    <property type="evidence" value="ECO:0007669"/>
    <property type="project" value="InterPro"/>
</dbReference>
<feature type="transmembrane region" description="Helical" evidence="10">
    <location>
        <begin position="1276"/>
        <end position="1299"/>
    </location>
</feature>
<dbReference type="FunFam" id="3.40.50.300:FF:002470">
    <property type="entry name" value="ABC transporter, putative"/>
    <property type="match status" value="1"/>
</dbReference>
<feature type="compositionally biased region" description="Basic residues" evidence="9">
    <location>
        <begin position="808"/>
        <end position="818"/>
    </location>
</feature>
<feature type="transmembrane region" description="Helical" evidence="10">
    <location>
        <begin position="290"/>
        <end position="311"/>
    </location>
</feature>
<comment type="subcellular location">
    <subcellularLocation>
        <location evidence="1">Membrane</location>
        <topology evidence="1">Multi-pass membrane protein</topology>
    </subcellularLocation>
</comment>
<dbReference type="InterPro" id="IPR027417">
    <property type="entry name" value="P-loop_NTPase"/>
</dbReference>
<dbReference type="GO" id="GO:0005319">
    <property type="term" value="F:lipid transporter activity"/>
    <property type="evidence" value="ECO:0007669"/>
    <property type="project" value="TreeGrafter"/>
</dbReference>
<dbReference type="PROSITE" id="PS00211">
    <property type="entry name" value="ABC_TRANSPORTER_1"/>
    <property type="match status" value="1"/>
</dbReference>
<dbReference type="Pfam" id="PF12698">
    <property type="entry name" value="ABC2_membrane_3"/>
    <property type="match status" value="2"/>
</dbReference>
<feature type="transmembrane region" description="Helical" evidence="10">
    <location>
        <begin position="210"/>
        <end position="227"/>
    </location>
</feature>
<evidence type="ECO:0000256" key="1">
    <source>
        <dbReference type="ARBA" id="ARBA00004141"/>
    </source>
</evidence>
<feature type="transmembrane region" description="Helical" evidence="10">
    <location>
        <begin position="1228"/>
        <end position="1256"/>
    </location>
</feature>